<feature type="transmembrane region" description="Helical" evidence="1">
    <location>
        <begin position="60"/>
        <end position="84"/>
    </location>
</feature>
<feature type="transmembrane region" description="Helical" evidence="1">
    <location>
        <begin position="28"/>
        <end position="48"/>
    </location>
</feature>
<dbReference type="OrthoDB" id="5297034at2"/>
<keyword evidence="1" id="KW-0472">Membrane</keyword>
<evidence type="ECO:0008006" key="4">
    <source>
        <dbReference type="Google" id="ProtNLM"/>
    </source>
</evidence>
<reference evidence="2 3" key="1">
    <citation type="submission" date="2013-08" db="EMBL/GenBank/DDBJ databases">
        <title>Genome sequencing of Lysobacter.</title>
        <authorList>
            <person name="Zhang S."/>
            <person name="Wang G."/>
        </authorList>
    </citation>
    <scope>NUCLEOTIDE SEQUENCE [LARGE SCALE GENOMIC DNA]</scope>
    <source>
        <strain evidence="2 3">Ko07</strain>
    </source>
</reference>
<evidence type="ECO:0000313" key="2">
    <source>
        <dbReference type="EMBL" id="KGM52757.1"/>
    </source>
</evidence>
<dbReference type="InterPro" id="IPR007436">
    <property type="entry name" value="DUF485"/>
</dbReference>
<keyword evidence="1" id="KW-1133">Transmembrane helix</keyword>
<sequence>MQANDVVERVLAHPKYQELTRRRGRASVGYFVLMLVVYAGFILTLAYWPEVFAQPIGAGFTMSVGVLAAVLVAVSAVVMIAAFVHLSNKHFDPLIAAIVRDVK</sequence>
<dbReference type="Proteomes" id="UP000030017">
    <property type="component" value="Unassembled WGS sequence"/>
</dbReference>
<dbReference type="InterPro" id="IPR052959">
    <property type="entry name" value="Inner_membrane_assoc"/>
</dbReference>
<evidence type="ECO:0000256" key="1">
    <source>
        <dbReference type="SAM" id="Phobius"/>
    </source>
</evidence>
<comment type="caution">
    <text evidence="2">The sequence shown here is derived from an EMBL/GenBank/DDBJ whole genome shotgun (WGS) entry which is preliminary data.</text>
</comment>
<gene>
    <name evidence="2" type="ORF">N792_00465</name>
</gene>
<dbReference type="EMBL" id="AVPS01000001">
    <property type="protein sequence ID" value="KGM52757.1"/>
    <property type="molecule type" value="Genomic_DNA"/>
</dbReference>
<dbReference type="PANTHER" id="PTHR38598:SF1">
    <property type="entry name" value="INNER MEMBRANE PROTEIN YJCH"/>
    <property type="match status" value="1"/>
</dbReference>
<evidence type="ECO:0000313" key="3">
    <source>
        <dbReference type="Proteomes" id="UP000030017"/>
    </source>
</evidence>
<dbReference type="AlphaFoldDB" id="A0A0A0EUD3"/>
<organism evidence="2 3">
    <name type="scientific">Lysobacter concretionis Ko07 = DSM 16239</name>
    <dbReference type="NCBI Taxonomy" id="1122185"/>
    <lineage>
        <taxon>Bacteria</taxon>
        <taxon>Pseudomonadati</taxon>
        <taxon>Pseudomonadota</taxon>
        <taxon>Gammaproteobacteria</taxon>
        <taxon>Lysobacterales</taxon>
        <taxon>Lysobacteraceae</taxon>
        <taxon>Novilysobacter</taxon>
    </lineage>
</organism>
<proteinExistence type="predicted"/>
<dbReference type="RefSeq" id="WP_036191436.1">
    <property type="nucleotide sequence ID" value="NZ_AVPS01000001.1"/>
</dbReference>
<dbReference type="GO" id="GO:0005886">
    <property type="term" value="C:plasma membrane"/>
    <property type="evidence" value="ECO:0007669"/>
    <property type="project" value="TreeGrafter"/>
</dbReference>
<name>A0A0A0EUD3_9GAMM</name>
<dbReference type="PANTHER" id="PTHR38598">
    <property type="entry name" value="INNER MEMBRANE PROTEIN YJCH"/>
    <property type="match status" value="1"/>
</dbReference>
<dbReference type="Pfam" id="PF04341">
    <property type="entry name" value="DUF485"/>
    <property type="match status" value="1"/>
</dbReference>
<protein>
    <recommendedName>
        <fullName evidence="4">DUF485 domain-containing protein</fullName>
    </recommendedName>
</protein>
<dbReference type="STRING" id="1122185.N792_00465"/>
<dbReference type="eggNOG" id="COG3162">
    <property type="taxonomic scope" value="Bacteria"/>
</dbReference>
<keyword evidence="3" id="KW-1185">Reference proteome</keyword>
<accession>A0A0A0EUD3</accession>
<keyword evidence="1" id="KW-0812">Transmembrane</keyword>